<evidence type="ECO:0000256" key="9">
    <source>
        <dbReference type="ARBA" id="ARBA00022833"/>
    </source>
</evidence>
<dbReference type="InterPro" id="IPR011765">
    <property type="entry name" value="Pept_M16_N"/>
</dbReference>
<evidence type="ECO:0000256" key="2">
    <source>
        <dbReference type="ARBA" id="ARBA00002184"/>
    </source>
</evidence>
<dbReference type="EC" id="3.4.24.55" evidence="4"/>
<dbReference type="GO" id="GO:0004222">
    <property type="term" value="F:metalloendopeptidase activity"/>
    <property type="evidence" value="ECO:0007669"/>
    <property type="project" value="UniProtKB-EC"/>
</dbReference>
<keyword evidence="6" id="KW-0645">Protease</keyword>
<evidence type="ECO:0000256" key="7">
    <source>
        <dbReference type="ARBA" id="ARBA00022723"/>
    </source>
</evidence>
<keyword evidence="9" id="KW-0862">Zinc</keyword>
<proteinExistence type="inferred from homology"/>
<dbReference type="Pfam" id="PF05193">
    <property type="entry name" value="Peptidase_M16_C"/>
    <property type="match status" value="1"/>
</dbReference>
<evidence type="ECO:0000259" key="16">
    <source>
        <dbReference type="Pfam" id="PF05193"/>
    </source>
</evidence>
<evidence type="ECO:0000256" key="5">
    <source>
        <dbReference type="ARBA" id="ARBA00017565"/>
    </source>
</evidence>
<comment type="cofactor">
    <cofactor evidence="1">
        <name>Zn(2+)</name>
        <dbReference type="ChEBI" id="CHEBI:29105"/>
    </cofactor>
</comment>
<accession>A0A127M6M2</accession>
<dbReference type="GO" id="GO:0006508">
    <property type="term" value="P:proteolysis"/>
    <property type="evidence" value="ECO:0007669"/>
    <property type="project" value="UniProtKB-KW"/>
</dbReference>
<keyword evidence="8" id="KW-0378">Hydrolase</keyword>
<dbReference type="InterPro" id="IPR032632">
    <property type="entry name" value="Peptidase_M16_M"/>
</dbReference>
<dbReference type="Pfam" id="PF00675">
    <property type="entry name" value="Peptidase_M16"/>
    <property type="match status" value="1"/>
</dbReference>
<dbReference type="FunFam" id="3.30.830.10:FF:000005">
    <property type="entry name" value="nardilysin isoform X1"/>
    <property type="match status" value="1"/>
</dbReference>
<organism evidence="19 20">
    <name type="scientific">Zhongshania aliphaticivorans</name>
    <dbReference type="NCBI Taxonomy" id="1470434"/>
    <lineage>
        <taxon>Bacteria</taxon>
        <taxon>Pseudomonadati</taxon>
        <taxon>Pseudomonadota</taxon>
        <taxon>Gammaproteobacteria</taxon>
        <taxon>Cellvibrionales</taxon>
        <taxon>Spongiibacteraceae</taxon>
        <taxon>Zhongshania</taxon>
    </lineage>
</organism>
<evidence type="ECO:0000313" key="20">
    <source>
        <dbReference type="Proteomes" id="UP000074119"/>
    </source>
</evidence>
<dbReference type="InterPro" id="IPR007863">
    <property type="entry name" value="Peptidase_M16_C"/>
</dbReference>
<evidence type="ECO:0000256" key="11">
    <source>
        <dbReference type="ARBA" id="ARBA00029597"/>
    </source>
</evidence>
<dbReference type="Pfam" id="PF16187">
    <property type="entry name" value="Peptidase_M16_M"/>
    <property type="match status" value="1"/>
</dbReference>
<evidence type="ECO:0000259" key="15">
    <source>
        <dbReference type="Pfam" id="PF00675"/>
    </source>
</evidence>
<dbReference type="FunFam" id="3.30.830.10:FF:000012">
    <property type="entry name" value="Protease 3"/>
    <property type="match status" value="1"/>
</dbReference>
<dbReference type="Proteomes" id="UP000074119">
    <property type="component" value="Chromosome"/>
</dbReference>
<name>A0A127M6M2_9GAMM</name>
<evidence type="ECO:0000256" key="3">
    <source>
        <dbReference type="ARBA" id="ARBA00007261"/>
    </source>
</evidence>
<feature type="domain" description="Peptidase M16 N-terminal" evidence="15">
    <location>
        <begin position="61"/>
        <end position="184"/>
    </location>
</feature>
<feature type="domain" description="Peptidase M16 C-terminal" evidence="16">
    <location>
        <begin position="222"/>
        <end position="397"/>
    </location>
</feature>
<feature type="domain" description="Coenzyme PQQ synthesis protein F-like C-terminal lobe" evidence="18">
    <location>
        <begin position="781"/>
        <end position="878"/>
    </location>
</feature>
<evidence type="ECO:0000256" key="12">
    <source>
        <dbReference type="ARBA" id="ARBA00031184"/>
    </source>
</evidence>
<dbReference type="GO" id="GO:0005737">
    <property type="term" value="C:cytoplasm"/>
    <property type="evidence" value="ECO:0007669"/>
    <property type="project" value="UniProtKB-ARBA"/>
</dbReference>
<dbReference type="Gene3D" id="3.30.830.10">
    <property type="entry name" value="Metalloenzyme, LuxS/M16 peptidase-like"/>
    <property type="match status" value="4"/>
</dbReference>
<sequence length="956" mass="105961">MNYLKSTFVFLFVLQLSACAWLEGVGLNNAKFGIAGESAAVAKPPGDQRAYRYTVLENGLKVLLISDAGADKAAASLDVNVGSRQDPENYQGLAHFLEHMLFLGTEKYPEAGSYQAFITAHGGSHNAFTSFEDTNYFFDISADSLEPALDQFAQFFVAPLFNAEYVGREVNAVNSEYRARIKDDRRRELAVFKAQVNPAHPFAKFSVGNLQTLHSDNEAALREQLLAFYQRNYSANIMALTVIGRESLDELEAMVRPKFSGVANRERQLDAIIEPLFKAGDLPRWINIQPVQNRRSLSVNFPVPDAEPHWRSKPLNYIGNILGHEGEGSLLAVLKSKGWADGLSAGESLNYQGGAMFGIEVALTEVGLKHADEIVALIYQNIAQLRAQGVERWRFTEQAGLAIQGFLFRAQPAPINDVVQLSMAMHKYPAAEVMRAPYLMDDYQPELLAEFLAAMRPDNSFITLVAPGVKPTIDIPRYQVGYSKRPVTQGELAAWASGSSKALTLPAKNNFVASDFSLKSGRGESKPVPVPSAAPLELWLNTDDIFELPKAKLYLQLATDKASSDAESLAKTEMWLRMVKDQLNELTYPAQLAGLDFDLDVDWRGIEISIGGFNQKQGELLAQILAALKSPAWQENRFARLQAQRLRQFENAVKQSPYQQLIAELPRMLNHENPGLAAHEAATRKLTMAGVAAHAKAVLESVQLRMLLDGNFDQADAQKIAKLVTKALPVNASSAKPIQHISHLAETSTLREIAAEHDDSAALLYLQSAETGKHARVVMGLTAQMLSADFYHQLRTRKQLGYVVSASVYPQREVGGLIFLVQSSVVDAATLQTEINQYVKDWLAAGIDEATFRQHKASLLKRLAEQPENLWEAAGRHWQDLLENYPEFDSREQLVQALNALSYDDWLAAARRDLSATSQRGLLLYAAGKWPNRLPEGKRVESAEKFKAKLPAYSFK</sequence>
<comment type="similarity">
    <text evidence="3 14">Belongs to the peptidase M16 family.</text>
</comment>
<dbReference type="InterPro" id="IPR011249">
    <property type="entry name" value="Metalloenz_LuxS/M16"/>
</dbReference>
<dbReference type="InterPro" id="IPR001431">
    <property type="entry name" value="Pept_M16_Zn_BS"/>
</dbReference>
<dbReference type="GO" id="GO:0046872">
    <property type="term" value="F:metal ion binding"/>
    <property type="evidence" value="ECO:0007669"/>
    <property type="project" value="UniProtKB-KW"/>
</dbReference>
<evidence type="ECO:0000256" key="6">
    <source>
        <dbReference type="ARBA" id="ARBA00022670"/>
    </source>
</evidence>
<evidence type="ECO:0000256" key="14">
    <source>
        <dbReference type="RuleBase" id="RU004447"/>
    </source>
</evidence>
<dbReference type="InterPro" id="IPR054734">
    <property type="entry name" value="PqqF-like_C_4"/>
</dbReference>
<keyword evidence="7" id="KW-0479">Metal-binding</keyword>
<dbReference type="STRING" id="1470434.AZF00_11475"/>
<dbReference type="PANTHER" id="PTHR43690:SF18">
    <property type="entry name" value="INSULIN-DEGRADING ENZYME-RELATED"/>
    <property type="match status" value="1"/>
</dbReference>
<keyword evidence="10" id="KW-0482">Metalloprotease</keyword>
<evidence type="ECO:0000259" key="18">
    <source>
        <dbReference type="Pfam" id="PF22456"/>
    </source>
</evidence>
<dbReference type="InterPro" id="IPR050626">
    <property type="entry name" value="Peptidase_M16"/>
</dbReference>
<evidence type="ECO:0000256" key="10">
    <source>
        <dbReference type="ARBA" id="ARBA00023049"/>
    </source>
</evidence>
<dbReference type="PROSITE" id="PS00143">
    <property type="entry name" value="INSULINASE"/>
    <property type="match status" value="1"/>
</dbReference>
<comment type="function">
    <text evidence="2">Endopeptidase that degrades small peptides of less than 7 kDa, such as glucagon and insulin.</text>
</comment>
<evidence type="ECO:0000313" key="19">
    <source>
        <dbReference type="EMBL" id="AMO68880.1"/>
    </source>
</evidence>
<dbReference type="AlphaFoldDB" id="A0A127M6M2"/>
<evidence type="ECO:0000256" key="8">
    <source>
        <dbReference type="ARBA" id="ARBA00022801"/>
    </source>
</evidence>
<dbReference type="PANTHER" id="PTHR43690">
    <property type="entry name" value="NARDILYSIN"/>
    <property type="match status" value="1"/>
</dbReference>
<dbReference type="SUPFAM" id="SSF63411">
    <property type="entry name" value="LuxS/MPP-like metallohydrolase"/>
    <property type="match status" value="4"/>
</dbReference>
<gene>
    <name evidence="19" type="ORF">AZF00_11475</name>
</gene>
<dbReference type="Pfam" id="PF22456">
    <property type="entry name" value="PqqF-like_C_4"/>
    <property type="match status" value="1"/>
</dbReference>
<evidence type="ECO:0000256" key="1">
    <source>
        <dbReference type="ARBA" id="ARBA00001947"/>
    </source>
</evidence>
<feature type="domain" description="Peptidase M16 middle/third" evidence="17">
    <location>
        <begin position="406"/>
        <end position="672"/>
    </location>
</feature>
<dbReference type="RefSeq" id="WP_062383812.1">
    <property type="nucleotide sequence ID" value="NZ_CP014544.1"/>
</dbReference>
<dbReference type="EMBL" id="CP014544">
    <property type="protein sequence ID" value="AMO68880.1"/>
    <property type="molecule type" value="Genomic_DNA"/>
</dbReference>
<reference evidence="19 20" key="1">
    <citation type="submission" date="2015-12" db="EMBL/GenBank/DDBJ databases">
        <authorList>
            <person name="Shamseldin A."/>
            <person name="Moawad H."/>
            <person name="Abd El-Rahim W.M."/>
            <person name="Sadowsky M.J."/>
        </authorList>
    </citation>
    <scope>NUCLEOTIDE SEQUENCE [LARGE SCALE GENOMIC DNA]</scope>
    <source>
        <strain evidence="19 20">SM2</strain>
    </source>
</reference>
<evidence type="ECO:0000256" key="4">
    <source>
        <dbReference type="ARBA" id="ARBA00012449"/>
    </source>
</evidence>
<dbReference type="KEGG" id="zal:AZF00_11475"/>
<protein>
    <recommendedName>
        <fullName evidence="5">Protease 3</fullName>
        <ecNumber evidence="4">3.4.24.55</ecNumber>
    </recommendedName>
    <alternativeName>
        <fullName evidence="13">Pitrilysin</fullName>
    </alternativeName>
    <alternativeName>
        <fullName evidence="12">Protease III</fullName>
    </alternativeName>
    <alternativeName>
        <fullName evidence="11">Protease pi</fullName>
    </alternativeName>
</protein>
<evidence type="ECO:0000259" key="17">
    <source>
        <dbReference type="Pfam" id="PF16187"/>
    </source>
</evidence>
<evidence type="ECO:0000256" key="13">
    <source>
        <dbReference type="ARBA" id="ARBA00033450"/>
    </source>
</evidence>